<dbReference type="Proteomes" id="UP000887159">
    <property type="component" value="Unassembled WGS sequence"/>
</dbReference>
<gene>
    <name evidence="1" type="ORF">TNCV_2712881</name>
</gene>
<reference evidence="1" key="1">
    <citation type="submission" date="2020-08" db="EMBL/GenBank/DDBJ databases">
        <title>Multicomponent nature underlies the extraordinary mechanical properties of spider dragline silk.</title>
        <authorList>
            <person name="Kono N."/>
            <person name="Nakamura H."/>
            <person name="Mori M."/>
            <person name="Yoshida Y."/>
            <person name="Ohtoshi R."/>
            <person name="Malay A.D."/>
            <person name="Moran D.A.P."/>
            <person name="Tomita M."/>
            <person name="Numata K."/>
            <person name="Arakawa K."/>
        </authorList>
    </citation>
    <scope>NUCLEOTIDE SEQUENCE</scope>
</reference>
<sequence length="86" mass="10011">MLMTWTDNRRTFVKKYLRRPPGRFITLLHSIWQLASRLEGSLHESMDPRPAKLHILEEIIPVDPYEELSLKIAGDRLRLVGIVTSS</sequence>
<dbReference type="AlphaFoldDB" id="A0A8X6UZY0"/>
<comment type="caution">
    <text evidence="1">The sequence shown here is derived from an EMBL/GenBank/DDBJ whole genome shotgun (WGS) entry which is preliminary data.</text>
</comment>
<evidence type="ECO:0000313" key="1">
    <source>
        <dbReference type="EMBL" id="GFX90167.1"/>
    </source>
</evidence>
<protein>
    <submittedName>
        <fullName evidence="1">Uncharacterized protein</fullName>
    </submittedName>
</protein>
<evidence type="ECO:0000313" key="2">
    <source>
        <dbReference type="Proteomes" id="UP000887159"/>
    </source>
</evidence>
<keyword evidence="2" id="KW-1185">Reference proteome</keyword>
<proteinExistence type="predicted"/>
<name>A0A8X6UZY0_TRICX</name>
<organism evidence="1 2">
    <name type="scientific">Trichonephila clavipes</name>
    <name type="common">Golden silk orbweaver</name>
    <name type="synonym">Nephila clavipes</name>
    <dbReference type="NCBI Taxonomy" id="2585209"/>
    <lineage>
        <taxon>Eukaryota</taxon>
        <taxon>Metazoa</taxon>
        <taxon>Ecdysozoa</taxon>
        <taxon>Arthropoda</taxon>
        <taxon>Chelicerata</taxon>
        <taxon>Arachnida</taxon>
        <taxon>Araneae</taxon>
        <taxon>Araneomorphae</taxon>
        <taxon>Entelegynae</taxon>
        <taxon>Araneoidea</taxon>
        <taxon>Nephilidae</taxon>
        <taxon>Trichonephila</taxon>
    </lineage>
</organism>
<dbReference type="EMBL" id="BMAU01021092">
    <property type="protein sequence ID" value="GFX90167.1"/>
    <property type="molecule type" value="Genomic_DNA"/>
</dbReference>
<accession>A0A8X6UZY0</accession>